<name>A0AAU9Y435_9CNID</name>
<dbReference type="PANTHER" id="PTHR46791">
    <property type="entry name" value="EXPRESSED PROTEIN"/>
    <property type="match status" value="1"/>
</dbReference>
<proteinExistence type="predicted"/>
<protein>
    <submittedName>
        <fullName evidence="1">Uncharacterized protein</fullName>
    </submittedName>
</protein>
<dbReference type="Proteomes" id="UP001159428">
    <property type="component" value="Unassembled WGS sequence"/>
</dbReference>
<sequence length="233" mass="27059">MDFRQHLSDSLNEITEYIQEGGNRGGDSENTVLRLEVLYQAALINGDIPLDAVDLNNQARTHLNVNLHQQEPFRGYEAPAVSEAGRRGRPKFVISEKQLLFFRENNFTYKDMALMLGVSKRTIENRMAEYELTNKSRYSDIEDDFLDSLIQRIMTNFPRSGKNFEAVAGHVQSKNKNFFALSLRWRLRSAIKRVDPIGRRLRSMNAIRRRVYNVRSPLALWHMDGNHKLISLF</sequence>
<dbReference type="EMBL" id="CALNXJ010000117">
    <property type="protein sequence ID" value="CAH3165441.1"/>
    <property type="molecule type" value="Genomic_DNA"/>
</dbReference>
<gene>
    <name evidence="1" type="ORF">PMEA_00003472</name>
</gene>
<evidence type="ECO:0000313" key="2">
    <source>
        <dbReference type="Proteomes" id="UP001159428"/>
    </source>
</evidence>
<comment type="caution">
    <text evidence="1">The sequence shown here is derived from an EMBL/GenBank/DDBJ whole genome shotgun (WGS) entry which is preliminary data.</text>
</comment>
<accession>A0AAU9Y435</accession>
<evidence type="ECO:0000313" key="1">
    <source>
        <dbReference type="EMBL" id="CAH3165441.1"/>
    </source>
</evidence>
<reference evidence="1 2" key="1">
    <citation type="submission" date="2022-05" db="EMBL/GenBank/DDBJ databases">
        <authorList>
            <consortium name="Genoscope - CEA"/>
            <person name="William W."/>
        </authorList>
    </citation>
    <scope>NUCLEOTIDE SEQUENCE [LARGE SCALE GENOMIC DNA]</scope>
</reference>
<keyword evidence="2" id="KW-1185">Reference proteome</keyword>
<organism evidence="1 2">
    <name type="scientific">Pocillopora meandrina</name>
    <dbReference type="NCBI Taxonomy" id="46732"/>
    <lineage>
        <taxon>Eukaryota</taxon>
        <taxon>Metazoa</taxon>
        <taxon>Cnidaria</taxon>
        <taxon>Anthozoa</taxon>
        <taxon>Hexacorallia</taxon>
        <taxon>Scleractinia</taxon>
        <taxon>Astrocoeniina</taxon>
        <taxon>Pocilloporidae</taxon>
        <taxon>Pocillopora</taxon>
    </lineage>
</organism>
<dbReference type="PANTHER" id="PTHR46791:SF5">
    <property type="entry name" value="CLR5 DOMAIN-CONTAINING PROTEIN-RELATED"/>
    <property type="match status" value="1"/>
</dbReference>
<dbReference type="AlphaFoldDB" id="A0AAU9Y435"/>